<dbReference type="SUPFAM" id="SSF55124">
    <property type="entry name" value="Nitrite/Sulfite reductase N-terminal domain-like"/>
    <property type="match status" value="2"/>
</dbReference>
<name>A0A8J3FBD5_9BACI</name>
<protein>
    <submittedName>
        <fullName evidence="10">Ferredoxin--nitrite reductase</fullName>
    </submittedName>
</protein>
<evidence type="ECO:0000256" key="5">
    <source>
        <dbReference type="ARBA" id="ARBA00023002"/>
    </source>
</evidence>
<sequence length="546" mass="61563">MAFKYPWKWAEDPSKLNKVELLKLNRDGLDILDDIERLAQAGYEALTEDDLQLLKWAGVYAQRPKEEGYFMVRIRVPSGVLNSRQAREVARISREYGRSLVDVTTRQCFQLHWVRIENFPDIFKRLADVGLFTYEACGDCPRNIVGNPLAGIDPNELIDTRPIVEAVQKALWLNREFSNLPRKYKISISANIYNAAHAEINDLAFTPATKVIDGQEVVGFHVWVGGGLSSKPHMAQQLDMFVRPEEVVKVAVGVTRIFRDYGYREKRHRARLKFLVADWGVEKFQEVLEGYIGKFPGRGEDKIVGWNAGYFTGVHRQKQEGLYYVGLSVPLGRMNADELEELADLADKYGNGSLRTCNTQNILITHVPEEKVEALLAEPLLQRITPFPKPFSGHAVSCTGIEFCNLALTETKERMRKIVEYLDARIPLDTPIRLHINGCPNSCGQQQIADIGLQGALVKTPEGMKEAYDIAIGGRLGPGATFNTRLKGRVLAEHVPYVLEALIRFYRDERQEGEDFHAFVRRVGVDAFQAKLDEALAETVSGASSR</sequence>
<feature type="domain" description="Nitrite/Sulfite reductase ferredoxin-like" evidence="9">
    <location>
        <begin position="315"/>
        <end position="379"/>
    </location>
</feature>
<keyword evidence="2" id="KW-0004">4Fe-4S</keyword>
<evidence type="ECO:0000256" key="7">
    <source>
        <dbReference type="ARBA" id="ARBA00023014"/>
    </source>
</evidence>
<organism evidence="10 11">
    <name type="scientific">Calditerricola satsumensis</name>
    <dbReference type="NCBI Taxonomy" id="373054"/>
    <lineage>
        <taxon>Bacteria</taxon>
        <taxon>Bacillati</taxon>
        <taxon>Bacillota</taxon>
        <taxon>Bacilli</taxon>
        <taxon>Bacillales</taxon>
        <taxon>Bacillaceae</taxon>
        <taxon>Calditerricola</taxon>
    </lineage>
</organism>
<dbReference type="Gene3D" id="3.90.480.20">
    <property type="match status" value="1"/>
</dbReference>
<dbReference type="Gene3D" id="3.30.413.10">
    <property type="entry name" value="Sulfite Reductase Hemoprotein, domain 1"/>
    <property type="match status" value="2"/>
</dbReference>
<comment type="similarity">
    <text evidence="1">Belongs to the nitrite and sulfite reductase 4Fe-4S domain family.</text>
</comment>
<comment type="caution">
    <text evidence="10">The sequence shown here is derived from an EMBL/GenBank/DDBJ whole genome shotgun (WGS) entry which is preliminary data.</text>
</comment>
<feature type="domain" description="Nitrite/Sulfite reductase ferredoxin-like" evidence="9">
    <location>
        <begin position="65"/>
        <end position="128"/>
    </location>
</feature>
<dbReference type="GO" id="GO:0020037">
    <property type="term" value="F:heme binding"/>
    <property type="evidence" value="ECO:0007669"/>
    <property type="project" value="InterPro"/>
</dbReference>
<dbReference type="GO" id="GO:0016491">
    <property type="term" value="F:oxidoreductase activity"/>
    <property type="evidence" value="ECO:0007669"/>
    <property type="project" value="UniProtKB-KW"/>
</dbReference>
<dbReference type="Pfam" id="PF01077">
    <property type="entry name" value="NIR_SIR"/>
    <property type="match status" value="2"/>
</dbReference>
<dbReference type="InterPro" id="IPR006066">
    <property type="entry name" value="NO2/SO3_Rdtase_FeS/sirohaem_BS"/>
</dbReference>
<keyword evidence="3" id="KW-0349">Heme</keyword>
<proteinExistence type="inferred from homology"/>
<reference evidence="10" key="2">
    <citation type="submission" date="2020-09" db="EMBL/GenBank/DDBJ databases">
        <authorList>
            <person name="Sun Q."/>
            <person name="Ohkuma M."/>
        </authorList>
    </citation>
    <scope>NUCLEOTIDE SEQUENCE</scope>
    <source>
        <strain evidence="10">JCM 14719</strain>
    </source>
</reference>
<dbReference type="InterPro" id="IPR045854">
    <property type="entry name" value="NO2/SO3_Rdtase_4Fe4S_sf"/>
</dbReference>
<keyword evidence="6" id="KW-0408">Iron</keyword>
<evidence type="ECO:0000259" key="8">
    <source>
        <dbReference type="Pfam" id="PF01077"/>
    </source>
</evidence>
<evidence type="ECO:0000256" key="1">
    <source>
        <dbReference type="ARBA" id="ARBA00010429"/>
    </source>
</evidence>
<dbReference type="PANTHER" id="PTHR32439">
    <property type="entry name" value="FERREDOXIN--NITRITE REDUCTASE, CHLOROPLASTIC"/>
    <property type="match status" value="1"/>
</dbReference>
<feature type="domain" description="Nitrite/sulphite reductase 4Fe-4S" evidence="8">
    <location>
        <begin position="396"/>
        <end position="537"/>
    </location>
</feature>
<dbReference type="Pfam" id="PF03460">
    <property type="entry name" value="NIR_SIR_ferr"/>
    <property type="match status" value="2"/>
</dbReference>
<evidence type="ECO:0000256" key="2">
    <source>
        <dbReference type="ARBA" id="ARBA00022485"/>
    </source>
</evidence>
<dbReference type="Proteomes" id="UP000637720">
    <property type="component" value="Unassembled WGS sequence"/>
</dbReference>
<keyword evidence="7" id="KW-0411">Iron-sulfur</keyword>
<evidence type="ECO:0000256" key="3">
    <source>
        <dbReference type="ARBA" id="ARBA00022617"/>
    </source>
</evidence>
<dbReference type="EMBL" id="BMOF01000040">
    <property type="protein sequence ID" value="GGK04277.1"/>
    <property type="molecule type" value="Genomic_DNA"/>
</dbReference>
<keyword evidence="5" id="KW-0560">Oxidoreductase</keyword>
<gene>
    <name evidence="10" type="ORF">GCM10007043_17930</name>
</gene>
<feature type="domain" description="Nitrite/sulphite reductase 4Fe-4S" evidence="8">
    <location>
        <begin position="137"/>
        <end position="293"/>
    </location>
</feature>
<evidence type="ECO:0000259" key="9">
    <source>
        <dbReference type="Pfam" id="PF03460"/>
    </source>
</evidence>
<dbReference type="SUPFAM" id="SSF56014">
    <property type="entry name" value="Nitrite and sulphite reductase 4Fe-4S domain-like"/>
    <property type="match status" value="2"/>
</dbReference>
<reference evidence="10" key="1">
    <citation type="journal article" date="2014" name="Int. J. Syst. Evol. Microbiol.">
        <title>Complete genome sequence of Corynebacterium casei LMG S-19264T (=DSM 44701T), isolated from a smear-ripened cheese.</title>
        <authorList>
            <consortium name="US DOE Joint Genome Institute (JGI-PGF)"/>
            <person name="Walter F."/>
            <person name="Albersmeier A."/>
            <person name="Kalinowski J."/>
            <person name="Ruckert C."/>
        </authorList>
    </citation>
    <scope>NUCLEOTIDE SEQUENCE</scope>
    <source>
        <strain evidence="10">JCM 14719</strain>
    </source>
</reference>
<dbReference type="PANTHER" id="PTHR32439:SF0">
    <property type="entry name" value="FERREDOXIN--NITRITE REDUCTASE, CHLOROPLASTIC"/>
    <property type="match status" value="1"/>
</dbReference>
<dbReference type="InterPro" id="IPR051329">
    <property type="entry name" value="NIR_SIR_4Fe-4S"/>
</dbReference>
<dbReference type="AlphaFoldDB" id="A0A8J3FBD5"/>
<dbReference type="GO" id="GO:0051539">
    <property type="term" value="F:4 iron, 4 sulfur cluster binding"/>
    <property type="evidence" value="ECO:0007669"/>
    <property type="project" value="UniProtKB-KW"/>
</dbReference>
<dbReference type="InterPro" id="IPR036136">
    <property type="entry name" value="Nit/Sulf_reduc_fer-like_dom_sf"/>
</dbReference>
<dbReference type="PROSITE" id="PS00365">
    <property type="entry name" value="NIR_SIR"/>
    <property type="match status" value="1"/>
</dbReference>
<evidence type="ECO:0000256" key="6">
    <source>
        <dbReference type="ARBA" id="ARBA00023004"/>
    </source>
</evidence>
<evidence type="ECO:0000313" key="10">
    <source>
        <dbReference type="EMBL" id="GGK04277.1"/>
    </source>
</evidence>
<keyword evidence="4" id="KW-0479">Metal-binding</keyword>
<dbReference type="PRINTS" id="PR00397">
    <property type="entry name" value="SIROHAEM"/>
</dbReference>
<dbReference type="RefSeq" id="WP_054669516.1">
    <property type="nucleotide sequence ID" value="NZ_BMOF01000040.1"/>
</dbReference>
<keyword evidence="11" id="KW-1185">Reference proteome</keyword>
<evidence type="ECO:0000256" key="4">
    <source>
        <dbReference type="ARBA" id="ARBA00022723"/>
    </source>
</evidence>
<dbReference type="InterPro" id="IPR005117">
    <property type="entry name" value="NiRdtase/SiRdtase_haem-b_fer"/>
</dbReference>
<dbReference type="InterPro" id="IPR006067">
    <property type="entry name" value="NO2/SO3_Rdtase_4Fe4S_dom"/>
</dbReference>
<accession>A0A8J3FBD5</accession>
<dbReference type="GO" id="GO:0046872">
    <property type="term" value="F:metal ion binding"/>
    <property type="evidence" value="ECO:0007669"/>
    <property type="project" value="UniProtKB-KW"/>
</dbReference>
<evidence type="ECO:0000313" key="11">
    <source>
        <dbReference type="Proteomes" id="UP000637720"/>
    </source>
</evidence>